<reference evidence="8 9" key="1">
    <citation type="submission" date="2016-07" db="EMBL/GenBank/DDBJ databases">
        <title>Pervasive Adenine N6-methylation of Active Genes in Fungi.</title>
        <authorList>
            <consortium name="DOE Joint Genome Institute"/>
            <person name="Mondo S.J."/>
            <person name="Dannebaum R.O."/>
            <person name="Kuo R.C."/>
            <person name="Labutti K."/>
            <person name="Haridas S."/>
            <person name="Kuo A."/>
            <person name="Salamov A."/>
            <person name="Ahrendt S.R."/>
            <person name="Lipzen A."/>
            <person name="Sullivan W."/>
            <person name="Andreopoulos W.B."/>
            <person name="Clum A."/>
            <person name="Lindquist E."/>
            <person name="Daum C."/>
            <person name="Ramamoorthy G.K."/>
            <person name="Gryganskyi A."/>
            <person name="Culley D."/>
            <person name="Magnuson J.K."/>
            <person name="James T.Y."/>
            <person name="O'Malley M.A."/>
            <person name="Stajich J.E."/>
            <person name="Spatafora J.W."/>
            <person name="Visel A."/>
            <person name="Grigoriev I.V."/>
        </authorList>
    </citation>
    <scope>NUCLEOTIDE SEQUENCE [LARGE SCALE GENOMIC DNA]</scope>
    <source>
        <strain evidence="8 9">CBS 115471</strain>
    </source>
</reference>
<feature type="transmembrane region" description="Helical" evidence="6">
    <location>
        <begin position="94"/>
        <end position="116"/>
    </location>
</feature>
<evidence type="ECO:0000256" key="2">
    <source>
        <dbReference type="ARBA" id="ARBA00022692"/>
    </source>
</evidence>
<dbReference type="PANTHER" id="PTHR33048:SF93">
    <property type="entry name" value="INTEGRAL MEMBRANE PROTEIN"/>
    <property type="match status" value="1"/>
</dbReference>
<dbReference type="EMBL" id="MCFA01000028">
    <property type="protein sequence ID" value="ORY15011.1"/>
    <property type="molecule type" value="Genomic_DNA"/>
</dbReference>
<dbReference type="STRING" id="1231657.A0A1Y1ZXN2"/>
<evidence type="ECO:0000256" key="5">
    <source>
        <dbReference type="ARBA" id="ARBA00038359"/>
    </source>
</evidence>
<dbReference type="PANTHER" id="PTHR33048">
    <property type="entry name" value="PTH11-LIKE INTEGRAL MEMBRANE PROTEIN (AFU_ORTHOLOGUE AFUA_5G11245)"/>
    <property type="match status" value="1"/>
</dbReference>
<name>A0A1Y1ZXN2_9PLEO</name>
<evidence type="ECO:0000256" key="4">
    <source>
        <dbReference type="ARBA" id="ARBA00023136"/>
    </source>
</evidence>
<dbReference type="AlphaFoldDB" id="A0A1Y1ZXN2"/>
<comment type="caution">
    <text evidence="8">The sequence shown here is derived from an EMBL/GenBank/DDBJ whole genome shotgun (WGS) entry which is preliminary data.</text>
</comment>
<dbReference type="OrthoDB" id="5417844at2759"/>
<accession>A0A1Y1ZXN2</accession>
<dbReference type="InterPro" id="IPR049326">
    <property type="entry name" value="Rhodopsin_dom_fungi"/>
</dbReference>
<feature type="transmembrane region" description="Helical" evidence="6">
    <location>
        <begin position="21"/>
        <end position="42"/>
    </location>
</feature>
<dbReference type="InterPro" id="IPR052337">
    <property type="entry name" value="SAT4-like"/>
</dbReference>
<feature type="domain" description="Rhodopsin" evidence="7">
    <location>
        <begin position="1"/>
        <end position="226"/>
    </location>
</feature>
<feature type="transmembrane region" description="Helical" evidence="6">
    <location>
        <begin position="62"/>
        <end position="87"/>
    </location>
</feature>
<evidence type="ECO:0000256" key="6">
    <source>
        <dbReference type="SAM" id="Phobius"/>
    </source>
</evidence>
<keyword evidence="9" id="KW-1185">Reference proteome</keyword>
<evidence type="ECO:0000256" key="1">
    <source>
        <dbReference type="ARBA" id="ARBA00004141"/>
    </source>
</evidence>
<evidence type="ECO:0000256" key="3">
    <source>
        <dbReference type="ARBA" id="ARBA00022989"/>
    </source>
</evidence>
<keyword evidence="4 6" id="KW-0472">Membrane</keyword>
<evidence type="ECO:0000259" key="7">
    <source>
        <dbReference type="Pfam" id="PF20684"/>
    </source>
</evidence>
<keyword evidence="2 6" id="KW-0812">Transmembrane</keyword>
<organism evidence="8 9">
    <name type="scientific">Clohesyomyces aquaticus</name>
    <dbReference type="NCBI Taxonomy" id="1231657"/>
    <lineage>
        <taxon>Eukaryota</taxon>
        <taxon>Fungi</taxon>
        <taxon>Dikarya</taxon>
        <taxon>Ascomycota</taxon>
        <taxon>Pezizomycotina</taxon>
        <taxon>Dothideomycetes</taxon>
        <taxon>Pleosporomycetidae</taxon>
        <taxon>Pleosporales</taxon>
        <taxon>Lindgomycetaceae</taxon>
        <taxon>Clohesyomyces</taxon>
    </lineage>
</organism>
<protein>
    <recommendedName>
        <fullName evidence="7">Rhodopsin domain-containing protein</fullName>
    </recommendedName>
</protein>
<dbReference type="Pfam" id="PF20684">
    <property type="entry name" value="Fung_rhodopsin"/>
    <property type="match status" value="1"/>
</dbReference>
<evidence type="ECO:0000313" key="8">
    <source>
        <dbReference type="EMBL" id="ORY15011.1"/>
    </source>
</evidence>
<comment type="subcellular location">
    <subcellularLocation>
        <location evidence="1">Membrane</location>
        <topology evidence="1">Multi-pass membrane protein</topology>
    </subcellularLocation>
</comment>
<evidence type="ECO:0000313" key="9">
    <source>
        <dbReference type="Proteomes" id="UP000193144"/>
    </source>
</evidence>
<dbReference type="Proteomes" id="UP000193144">
    <property type="component" value="Unassembled WGS sequence"/>
</dbReference>
<comment type="similarity">
    <text evidence="5">Belongs to the SAT4 family.</text>
</comment>
<dbReference type="GO" id="GO:0016020">
    <property type="term" value="C:membrane"/>
    <property type="evidence" value="ECO:0007669"/>
    <property type="project" value="UniProtKB-SubCell"/>
</dbReference>
<feature type="transmembrane region" description="Helical" evidence="6">
    <location>
        <begin position="161"/>
        <end position="179"/>
    </location>
</feature>
<sequence length="232" mass="25997">MRMYPRYFIINSIVWDDIVMTVNLNSFLGYVSCVTVGIGYGIGKKYAAVAPVDYSKAIMWEAIGQGICIMGIATSKGSVALFLLRIVVGRRHIVLLWFCIISTPILCIITTTLLFLQYRPTSFLWDHTIEGGVCWLNFTNVGLTMGGKCELTTYSYKADDIPAWSAAMDFVLAILPWHVVMGLNIKRKEKLTIAIGLSLRVFAGVCSFIRTYEDQSLSSFYEYVYDTVGTLL</sequence>
<keyword evidence="3 6" id="KW-1133">Transmembrane helix</keyword>
<gene>
    <name evidence="8" type="ORF">BCR34DRAFT_598717</name>
</gene>
<proteinExistence type="inferred from homology"/>